<evidence type="ECO:0000256" key="5">
    <source>
        <dbReference type="ARBA" id="ARBA00023180"/>
    </source>
</evidence>
<dbReference type="InterPro" id="IPR000068">
    <property type="entry name" value="GPCR_3_Ca_sens_rcpt-rel"/>
</dbReference>
<evidence type="ECO:0000256" key="1">
    <source>
        <dbReference type="ARBA" id="ARBA00004141"/>
    </source>
</evidence>
<comment type="caution">
    <text evidence="8">The sequence shown here is derived from an EMBL/GenBank/DDBJ whole genome shotgun (WGS) entry which is preliminary data.</text>
</comment>
<keyword evidence="3 6" id="KW-1133">Transmembrane helix</keyword>
<evidence type="ECO:0000259" key="7">
    <source>
        <dbReference type="PROSITE" id="PS50259"/>
    </source>
</evidence>
<keyword evidence="4 6" id="KW-0472">Membrane</keyword>
<gene>
    <name evidence="8" type="ORF">GDO54_009999</name>
</gene>
<dbReference type="Gene3D" id="2.10.50.30">
    <property type="entry name" value="GPCR, family 3, nine cysteines domain"/>
    <property type="match status" value="1"/>
</dbReference>
<dbReference type="GO" id="GO:0004930">
    <property type="term" value="F:G protein-coupled receptor activity"/>
    <property type="evidence" value="ECO:0007669"/>
    <property type="project" value="InterPro"/>
</dbReference>
<evidence type="ECO:0000313" key="8">
    <source>
        <dbReference type="EMBL" id="DBA25634.1"/>
    </source>
</evidence>
<name>A0AAV3A3R9_PYXAD</name>
<dbReference type="Proteomes" id="UP001181693">
    <property type="component" value="Unassembled WGS sequence"/>
</dbReference>
<dbReference type="Pfam" id="PF07562">
    <property type="entry name" value="NCD3G"/>
    <property type="match status" value="1"/>
</dbReference>
<dbReference type="AlphaFoldDB" id="A0AAV3A3R9"/>
<feature type="transmembrane region" description="Helical" evidence="6">
    <location>
        <begin position="553"/>
        <end position="574"/>
    </location>
</feature>
<dbReference type="InterPro" id="IPR004073">
    <property type="entry name" value="GPCR_3_vmron_rcpt_2"/>
</dbReference>
<organism evidence="8 9">
    <name type="scientific">Pyxicephalus adspersus</name>
    <name type="common">African bullfrog</name>
    <dbReference type="NCBI Taxonomy" id="30357"/>
    <lineage>
        <taxon>Eukaryota</taxon>
        <taxon>Metazoa</taxon>
        <taxon>Chordata</taxon>
        <taxon>Craniata</taxon>
        <taxon>Vertebrata</taxon>
        <taxon>Euteleostomi</taxon>
        <taxon>Amphibia</taxon>
        <taxon>Batrachia</taxon>
        <taxon>Anura</taxon>
        <taxon>Neobatrachia</taxon>
        <taxon>Ranoidea</taxon>
        <taxon>Pyxicephalidae</taxon>
        <taxon>Pyxicephalinae</taxon>
        <taxon>Pyxicephalus</taxon>
    </lineage>
</organism>
<keyword evidence="5" id="KW-0325">Glycoprotein</keyword>
<proteinExistence type="predicted"/>
<dbReference type="SUPFAM" id="SSF53822">
    <property type="entry name" value="Periplasmic binding protein-like I"/>
    <property type="match status" value="1"/>
</dbReference>
<dbReference type="InterPro" id="IPR017978">
    <property type="entry name" value="GPCR_3_C"/>
</dbReference>
<dbReference type="PRINTS" id="PR01535">
    <property type="entry name" value="VOMERONASL2R"/>
</dbReference>
<feature type="transmembrane region" description="Helical" evidence="6">
    <location>
        <begin position="331"/>
        <end position="350"/>
    </location>
</feature>
<evidence type="ECO:0000256" key="4">
    <source>
        <dbReference type="ARBA" id="ARBA00023136"/>
    </source>
</evidence>
<dbReference type="InterPro" id="IPR011500">
    <property type="entry name" value="GPCR_3_9-Cys_dom"/>
</dbReference>
<reference evidence="8" key="1">
    <citation type="thesis" date="2020" institute="ProQuest LLC" country="789 East Eisenhower Parkway, Ann Arbor, MI, USA">
        <title>Comparative Genomics and Chromosome Evolution.</title>
        <authorList>
            <person name="Mudd A.B."/>
        </authorList>
    </citation>
    <scope>NUCLEOTIDE SEQUENCE</scope>
    <source>
        <strain evidence="8">1538</strain>
        <tissue evidence="8">Blood</tissue>
    </source>
</reference>
<feature type="transmembrane region" description="Helical" evidence="6">
    <location>
        <begin position="441"/>
        <end position="460"/>
    </location>
</feature>
<dbReference type="CDD" id="cd15283">
    <property type="entry name" value="7tmC_V2R_pheromone"/>
    <property type="match status" value="1"/>
</dbReference>
<dbReference type="Gene3D" id="3.40.50.2300">
    <property type="match status" value="2"/>
</dbReference>
<evidence type="ECO:0000256" key="6">
    <source>
        <dbReference type="SAM" id="Phobius"/>
    </source>
</evidence>
<dbReference type="InterPro" id="IPR038550">
    <property type="entry name" value="GPCR_3_9-Cys_sf"/>
</dbReference>
<feature type="transmembrane region" description="Helical" evidence="6">
    <location>
        <begin position="403"/>
        <end position="421"/>
    </location>
</feature>
<dbReference type="FunFam" id="2.10.50.30:FF:000003">
    <property type="entry name" value="Vomeronasal 2, receptor 120"/>
    <property type="match status" value="1"/>
</dbReference>
<feature type="domain" description="G-protein coupled receptors family 3 profile" evidence="7">
    <location>
        <begin position="327"/>
        <end position="591"/>
    </location>
</feature>
<evidence type="ECO:0000256" key="3">
    <source>
        <dbReference type="ARBA" id="ARBA00022989"/>
    </source>
</evidence>
<dbReference type="GO" id="GO:0005886">
    <property type="term" value="C:plasma membrane"/>
    <property type="evidence" value="ECO:0007669"/>
    <property type="project" value="TreeGrafter"/>
</dbReference>
<protein>
    <recommendedName>
        <fullName evidence="7">G-protein coupled receptors family 3 profile domain-containing protein</fullName>
    </recommendedName>
</protein>
<dbReference type="EMBL" id="DYDO01000004">
    <property type="protein sequence ID" value="DBA25634.1"/>
    <property type="molecule type" value="Genomic_DNA"/>
</dbReference>
<evidence type="ECO:0000313" key="9">
    <source>
        <dbReference type="Proteomes" id="UP001181693"/>
    </source>
</evidence>
<feature type="transmembrane region" description="Helical" evidence="6">
    <location>
        <begin position="487"/>
        <end position="509"/>
    </location>
</feature>
<accession>A0AAV3A3R9</accession>
<feature type="transmembrane region" description="Helical" evidence="6">
    <location>
        <begin position="521"/>
        <end position="541"/>
    </location>
</feature>
<feature type="transmembrane region" description="Helical" evidence="6">
    <location>
        <begin position="362"/>
        <end position="383"/>
    </location>
</feature>
<evidence type="ECO:0000256" key="2">
    <source>
        <dbReference type="ARBA" id="ARBA00022692"/>
    </source>
</evidence>
<dbReference type="PROSITE" id="PS50259">
    <property type="entry name" value="G_PROTEIN_RECEP_F3_4"/>
    <property type="match status" value="1"/>
</dbReference>
<dbReference type="PANTHER" id="PTHR24061:SF560">
    <property type="entry name" value="VOMERONASAL TYPE-2 RECEPTOR 26-LIKE"/>
    <property type="match status" value="1"/>
</dbReference>
<comment type="subcellular location">
    <subcellularLocation>
        <location evidence="1">Membrane</location>
        <topology evidence="1">Multi-pass membrane protein</topology>
    </subcellularLocation>
</comment>
<dbReference type="InterPro" id="IPR028082">
    <property type="entry name" value="Peripla_BP_I"/>
</dbReference>
<dbReference type="PANTHER" id="PTHR24061">
    <property type="entry name" value="CALCIUM-SENSING RECEPTOR-RELATED"/>
    <property type="match status" value="1"/>
</dbReference>
<keyword evidence="2 6" id="KW-0812">Transmembrane</keyword>
<keyword evidence="9" id="KW-1185">Reference proteome</keyword>
<sequence length="594" mass="67718">MDNKYAYSLSRSTCNVVILYGIREAAEHFKVISGILSLKKIFVLIGAFQIFNNCQPFIALNGSLLVNLHSGKIPGLKDYLLDMNPEKYPDNPMLLNVWEGEFSCVPESLVNTSYFEACKESYSFRSMDPSYYDVENFCYTFSVYSAVYVLAYALHNTFLYKKEKITETRIQRWELWQMNRYLRTALFTTKGGEEIQINEGKVSSRFDLLNIIFTPNKLLSIIKVGYFYGHGGQMVLHLNDSSIQWNPKFPQTPQFLCSESCYPGYQKLQHEGAQPCCHHCVPCPENEITNKTDMERCNKCSEDHRPNEKRDTCIHRTIEFLSYGDTLGMCLVFKVLLLCFGAVIMFGIFVKHKDTPIVKANNRSLSFILLISLILTFLCPLLFIGHPTKISCLLRQAVFETTFSVAVSSVLAKTFTVVLAFRVTKPISKLNKWMKKQFSVFILISCFFMQLVICVTWLVISPPFPGYKTEVEVGKIILQCNEGSVTAFYIVICYIGCLAVFSFIVAFLARKLPDTFNEAQYITFSMLVFCSVWISFIPAYLSTKGKNTVAVEVFAILSSSSGLLGCIFIPKFYFILMKPELNVRPTVTQRKALK</sequence>
<dbReference type="Pfam" id="PF00003">
    <property type="entry name" value="7tm_3"/>
    <property type="match status" value="1"/>
</dbReference>